<accession>A0A6J4KHI7</accession>
<feature type="non-terminal residue" evidence="2">
    <location>
        <position position="88"/>
    </location>
</feature>
<feature type="non-terminal residue" evidence="2">
    <location>
        <position position="1"/>
    </location>
</feature>
<dbReference type="EMBL" id="CADCUB010000009">
    <property type="protein sequence ID" value="CAA9306328.1"/>
    <property type="molecule type" value="Genomic_DNA"/>
</dbReference>
<evidence type="ECO:0000256" key="1">
    <source>
        <dbReference type="SAM" id="MobiDB-lite"/>
    </source>
</evidence>
<proteinExistence type="predicted"/>
<organism evidence="2">
    <name type="scientific">uncultured Frankineae bacterium</name>
    <dbReference type="NCBI Taxonomy" id="437475"/>
    <lineage>
        <taxon>Bacteria</taxon>
        <taxon>Bacillati</taxon>
        <taxon>Actinomycetota</taxon>
        <taxon>Actinomycetes</taxon>
        <taxon>Frankiales</taxon>
        <taxon>environmental samples</taxon>
    </lineage>
</organism>
<sequence>AAGGGQHAQDQARTERRGLRVGRRRPGAGPRDRPRRSAGPLRPRRLPPRGCRLQRGPGAVPLDRQWRQGPRRRCRAQPALLHRGVVLM</sequence>
<feature type="region of interest" description="Disordered" evidence="1">
    <location>
        <begin position="1"/>
        <end position="70"/>
    </location>
</feature>
<reference evidence="2" key="1">
    <citation type="submission" date="2020-02" db="EMBL/GenBank/DDBJ databases">
        <authorList>
            <person name="Meier V. D."/>
        </authorList>
    </citation>
    <scope>NUCLEOTIDE SEQUENCE</scope>
    <source>
        <strain evidence="2">AVDCRST_MAG07</strain>
    </source>
</reference>
<feature type="compositionally biased region" description="Low complexity" evidence="1">
    <location>
        <begin position="48"/>
        <end position="58"/>
    </location>
</feature>
<name>A0A6J4KHI7_9ACTN</name>
<evidence type="ECO:0000313" key="2">
    <source>
        <dbReference type="EMBL" id="CAA9306328.1"/>
    </source>
</evidence>
<gene>
    <name evidence="2" type="ORF">AVDCRST_MAG07-288</name>
</gene>
<dbReference type="AlphaFoldDB" id="A0A6J4KHI7"/>
<protein>
    <submittedName>
        <fullName evidence="2">Uncharacterized protein</fullName>
    </submittedName>
</protein>